<dbReference type="RefSeq" id="WP_073476816.1">
    <property type="nucleotide sequence ID" value="NZ_FQZU01000017.1"/>
</dbReference>
<sequence length="326" mass="36423">MIKKLPRLLIYIVIFFAVMGGSAYLSLRFLFGSADTVTAPDLVGKDVVYVLQTLSAMGLNTKVAGMRYHPAIPENSVVSQDPEPGREIKKDRDVRIILSSGPETMSMPSLVGSDLRRARIWIEDNGLNLVWITRVYDDALPDTILAQDPLPPDSVARGAEVRLLVSLGKRPKAMIMPDFSGLNPEDAMLLAERWGFKVNDVRAVNKVDQPPGVVVDQYPAMGYRILEGQGIELTVNRPKPNDNRNKGRSQGPGFVSFRVPPGFLKSHMELKVSVGGGLQVLYDEYVSPGTRLWFLLPDKDGEFFLYRDGRIIKQSREIFFYGRLKK</sequence>
<feature type="domain" description="PASTA" evidence="2">
    <location>
        <begin position="101"/>
        <end position="167"/>
    </location>
</feature>
<proteinExistence type="predicted"/>
<feature type="domain" description="PASTA" evidence="2">
    <location>
        <begin position="33"/>
        <end position="100"/>
    </location>
</feature>
<feature type="transmembrane region" description="Helical" evidence="1">
    <location>
        <begin position="9"/>
        <end position="31"/>
    </location>
</feature>
<keyword evidence="1" id="KW-1133">Transmembrane helix</keyword>
<dbReference type="GO" id="GO:0004674">
    <property type="term" value="F:protein serine/threonine kinase activity"/>
    <property type="evidence" value="ECO:0007669"/>
    <property type="project" value="UniProtKB-KW"/>
</dbReference>
<dbReference type="Proteomes" id="UP000183994">
    <property type="component" value="Unassembled WGS sequence"/>
</dbReference>
<keyword evidence="3" id="KW-0723">Serine/threonine-protein kinase</keyword>
<dbReference type="PROSITE" id="PS51178">
    <property type="entry name" value="PASTA"/>
    <property type="match status" value="3"/>
</dbReference>
<evidence type="ECO:0000256" key="1">
    <source>
        <dbReference type="SAM" id="Phobius"/>
    </source>
</evidence>
<dbReference type="SMART" id="SM00740">
    <property type="entry name" value="PASTA"/>
    <property type="match status" value="3"/>
</dbReference>
<accession>A0A1M6PGF8</accession>
<organism evidence="3 4">
    <name type="scientific">Desulfatibacillum alkenivorans DSM 16219</name>
    <dbReference type="NCBI Taxonomy" id="1121393"/>
    <lineage>
        <taxon>Bacteria</taxon>
        <taxon>Pseudomonadati</taxon>
        <taxon>Thermodesulfobacteriota</taxon>
        <taxon>Desulfobacteria</taxon>
        <taxon>Desulfobacterales</taxon>
        <taxon>Desulfatibacillaceae</taxon>
        <taxon>Desulfatibacillum</taxon>
    </lineage>
</organism>
<reference evidence="4" key="1">
    <citation type="submission" date="2016-11" db="EMBL/GenBank/DDBJ databases">
        <authorList>
            <person name="Varghese N."/>
            <person name="Submissions S."/>
        </authorList>
    </citation>
    <scope>NUCLEOTIDE SEQUENCE [LARGE SCALE GENOMIC DNA]</scope>
    <source>
        <strain evidence="4">DSM 16219</strain>
    </source>
</reference>
<dbReference type="AlphaFoldDB" id="A0A1M6PGF8"/>
<keyword evidence="3" id="KW-0418">Kinase</keyword>
<evidence type="ECO:0000313" key="4">
    <source>
        <dbReference type="Proteomes" id="UP000183994"/>
    </source>
</evidence>
<keyword evidence="1" id="KW-0812">Transmembrane</keyword>
<dbReference type="CDD" id="cd06577">
    <property type="entry name" value="PASTA_pknB"/>
    <property type="match status" value="3"/>
</dbReference>
<dbReference type="EMBL" id="FQZU01000017">
    <property type="protein sequence ID" value="SHK07038.1"/>
    <property type="molecule type" value="Genomic_DNA"/>
</dbReference>
<dbReference type="InterPro" id="IPR005543">
    <property type="entry name" value="PASTA_dom"/>
</dbReference>
<keyword evidence="1" id="KW-0472">Membrane</keyword>
<dbReference type="OrthoDB" id="5413511at2"/>
<dbReference type="Pfam" id="PF03793">
    <property type="entry name" value="PASTA"/>
    <property type="match status" value="3"/>
</dbReference>
<keyword evidence="4" id="KW-1185">Reference proteome</keyword>
<evidence type="ECO:0000313" key="3">
    <source>
        <dbReference type="EMBL" id="SHK07038.1"/>
    </source>
</evidence>
<gene>
    <name evidence="3" type="ORF">SAMN02745216_02828</name>
</gene>
<evidence type="ECO:0000259" key="2">
    <source>
        <dbReference type="PROSITE" id="PS51178"/>
    </source>
</evidence>
<feature type="domain" description="PASTA" evidence="2">
    <location>
        <begin position="170"/>
        <end position="237"/>
    </location>
</feature>
<dbReference type="Gene3D" id="3.30.10.20">
    <property type="match status" value="3"/>
</dbReference>
<protein>
    <submittedName>
        <fullName evidence="3">Serine/threonine protein kinase</fullName>
    </submittedName>
</protein>
<dbReference type="STRING" id="1121393.SAMN02745216_02828"/>
<keyword evidence="3" id="KW-0808">Transferase</keyword>
<name>A0A1M6PGF8_9BACT</name>